<dbReference type="PANTHER" id="PTHR36966:SF1">
    <property type="entry name" value="REP-ASSOCIATED TYROSINE TRANSPOSASE"/>
    <property type="match status" value="1"/>
</dbReference>
<dbReference type="InterPro" id="IPR002686">
    <property type="entry name" value="Transposase_17"/>
</dbReference>
<gene>
    <name evidence="2" type="ORF">A2482_01955</name>
</gene>
<dbReference type="SUPFAM" id="SSF143422">
    <property type="entry name" value="Transposase IS200-like"/>
    <property type="match status" value="1"/>
</dbReference>
<proteinExistence type="predicted"/>
<dbReference type="Gene3D" id="3.30.70.1290">
    <property type="entry name" value="Transposase IS200-like"/>
    <property type="match status" value="1"/>
</dbReference>
<organism evidence="2 3">
    <name type="scientific">Candidatus Falkowbacteria bacterium RIFOXYC2_FULL_48_21</name>
    <dbReference type="NCBI Taxonomy" id="1798005"/>
    <lineage>
        <taxon>Bacteria</taxon>
        <taxon>Candidatus Falkowiibacteriota</taxon>
    </lineage>
</organism>
<name>A0A1F5T7Z3_9BACT</name>
<dbReference type="InterPro" id="IPR036515">
    <property type="entry name" value="Transposase_17_sf"/>
</dbReference>
<accession>A0A1F5T7Z3</accession>
<dbReference type="PANTHER" id="PTHR36966">
    <property type="entry name" value="REP-ASSOCIATED TYROSINE TRANSPOSASE"/>
    <property type="match status" value="1"/>
</dbReference>
<reference evidence="2 3" key="1">
    <citation type="journal article" date="2016" name="Nat. Commun.">
        <title>Thousands of microbial genomes shed light on interconnected biogeochemical processes in an aquifer system.</title>
        <authorList>
            <person name="Anantharaman K."/>
            <person name="Brown C.T."/>
            <person name="Hug L.A."/>
            <person name="Sharon I."/>
            <person name="Castelle C.J."/>
            <person name="Probst A.J."/>
            <person name="Thomas B.C."/>
            <person name="Singh A."/>
            <person name="Wilkins M.J."/>
            <person name="Karaoz U."/>
            <person name="Brodie E.L."/>
            <person name="Williams K.H."/>
            <person name="Hubbard S.S."/>
            <person name="Banfield J.F."/>
        </authorList>
    </citation>
    <scope>NUCLEOTIDE SEQUENCE [LARGE SCALE GENOMIC DNA]</scope>
</reference>
<dbReference type="GO" id="GO:0043565">
    <property type="term" value="F:sequence-specific DNA binding"/>
    <property type="evidence" value="ECO:0007669"/>
    <property type="project" value="TreeGrafter"/>
</dbReference>
<evidence type="ECO:0000259" key="1">
    <source>
        <dbReference type="SMART" id="SM01321"/>
    </source>
</evidence>
<comment type="caution">
    <text evidence="2">The sequence shown here is derived from an EMBL/GenBank/DDBJ whole genome shotgun (WGS) entry which is preliminary data.</text>
</comment>
<dbReference type="Pfam" id="PF01797">
    <property type="entry name" value="Y1_Tnp"/>
    <property type="match status" value="1"/>
</dbReference>
<evidence type="ECO:0000313" key="3">
    <source>
        <dbReference type="Proteomes" id="UP000178656"/>
    </source>
</evidence>
<dbReference type="EMBL" id="MFGM01000067">
    <property type="protein sequence ID" value="OGF34816.1"/>
    <property type="molecule type" value="Genomic_DNA"/>
</dbReference>
<dbReference type="GO" id="GO:0006313">
    <property type="term" value="P:DNA transposition"/>
    <property type="evidence" value="ECO:0007669"/>
    <property type="project" value="InterPro"/>
</dbReference>
<dbReference type="InterPro" id="IPR052715">
    <property type="entry name" value="RAYT_transposase"/>
</dbReference>
<sequence>MGYIYFTGNIYFITCKTAAGFNYFQEPWAKQIIKEQIGKAQNKFQTKIYGYAILSNHYHLLIQSNHWRDIPKFLQIINGGSSYLLNKRLDVQHGGIWMDKWTKKADTKESSFRILGYILGNPYKHGLVKNLQELYEYPFSSYKTLVTQRGAEYVDNLIMQTIALDLDLETEERYIESITKK</sequence>
<dbReference type="Proteomes" id="UP000178656">
    <property type="component" value="Unassembled WGS sequence"/>
</dbReference>
<protein>
    <recommendedName>
        <fullName evidence="1">Transposase IS200-like domain-containing protein</fullName>
    </recommendedName>
</protein>
<evidence type="ECO:0000313" key="2">
    <source>
        <dbReference type="EMBL" id="OGF34816.1"/>
    </source>
</evidence>
<feature type="domain" description="Transposase IS200-like" evidence="1">
    <location>
        <begin position="6"/>
        <end position="121"/>
    </location>
</feature>
<dbReference type="GO" id="GO:0004803">
    <property type="term" value="F:transposase activity"/>
    <property type="evidence" value="ECO:0007669"/>
    <property type="project" value="InterPro"/>
</dbReference>
<dbReference type="AlphaFoldDB" id="A0A1F5T7Z3"/>
<dbReference type="SMART" id="SM01321">
    <property type="entry name" value="Y1_Tnp"/>
    <property type="match status" value="1"/>
</dbReference>